<dbReference type="InterPro" id="IPR012223">
    <property type="entry name" value="TEII"/>
</dbReference>
<dbReference type="GO" id="GO:0008610">
    <property type="term" value="P:lipid biosynthetic process"/>
    <property type="evidence" value="ECO:0007669"/>
    <property type="project" value="TreeGrafter"/>
</dbReference>
<dbReference type="InterPro" id="IPR029058">
    <property type="entry name" value="AB_hydrolase_fold"/>
</dbReference>
<dbReference type="Gene3D" id="3.40.50.1820">
    <property type="entry name" value="alpha/beta hydrolase"/>
    <property type="match status" value="1"/>
</dbReference>
<sequence>MAGQGKYGDWIALAPNSPSTAKLRIFCVAPVGMSGACFHPWAAGLPRGVELMPLELPGRGFRMAEKLQASSLKDLAAAALDGIGRPVFEEVPFAIFGHSFGAWLAYELAQQLRARGWPQPLKLYVSANRAPQLHSTGQDPDRVQPELSRLGEEDFWHHFERRYGKNPDLQESYIRGFIRPVLQGDFSLLETYVPSSLEKLSVPLCALCAIGDRRCRPEQLSAWHDVADAGFQERWFQNVWKPEFWSTEHRYIVDNPKSLLAFLPPGQILIALGILNASKAAGPRPPPEVANGEANASFFSIGAAMTGASEESGSGHRPLSDIRIGTPTTSKGPRNFSPTPASTTLGSQDASPQTILTEEDAREGFSTFDLDSLTLDMVDFQLPPPAISADEGPTAQDLHGSRDSADAATWSCNARLPQLRIRTFLEGQDGGLNHIAPDTAKGQAGIAKASGGSTPLSIDTAAWRVCVAVTMQDVFAAHRDKQAMVGCTGRLQGVPSHGKHEQRQPPPTWSPAALCRSYDEWVDEAAKAVTGGEGRAFEAVDETPMTSATRAQLREGATGVEDVLNRVRYDLQEWDISSFTVLVENAELPDLCRHHLLRGDCRLDSAPSHTARHALLQTVAFVLFRGEVVWCRHIGRPDRQQLWDSFLATHGAEGRTASRGDALLAELMMRWPGNVWERLLSHLQDPCVISGAAAALLGSCRSVYQSGLADPKLWEMLTRAEWFNEWPSLASSAKSSSAQEPLKRYMDLSGNVHLYRLCWTAPRGHE</sequence>
<proteinExistence type="inferred from homology"/>
<name>A0A1Q9DQ23_SYMMI</name>
<dbReference type="EMBL" id="LSRX01000440">
    <property type="protein sequence ID" value="OLP97262.1"/>
    <property type="molecule type" value="Genomic_DNA"/>
</dbReference>
<feature type="compositionally biased region" description="Polar residues" evidence="2">
    <location>
        <begin position="326"/>
        <end position="352"/>
    </location>
</feature>
<organism evidence="4 5">
    <name type="scientific">Symbiodinium microadriaticum</name>
    <name type="common">Dinoflagellate</name>
    <name type="synonym">Zooxanthella microadriatica</name>
    <dbReference type="NCBI Taxonomy" id="2951"/>
    <lineage>
        <taxon>Eukaryota</taxon>
        <taxon>Sar</taxon>
        <taxon>Alveolata</taxon>
        <taxon>Dinophyceae</taxon>
        <taxon>Suessiales</taxon>
        <taxon>Symbiodiniaceae</taxon>
        <taxon>Symbiodinium</taxon>
    </lineage>
</organism>
<dbReference type="SUPFAM" id="SSF53474">
    <property type="entry name" value="alpha/beta-Hydrolases"/>
    <property type="match status" value="1"/>
</dbReference>
<evidence type="ECO:0000256" key="1">
    <source>
        <dbReference type="ARBA" id="ARBA00007169"/>
    </source>
</evidence>
<dbReference type="PANTHER" id="PTHR11487:SF0">
    <property type="entry name" value="S-ACYL FATTY ACID SYNTHASE THIOESTERASE, MEDIUM CHAIN"/>
    <property type="match status" value="1"/>
</dbReference>
<evidence type="ECO:0000259" key="3">
    <source>
        <dbReference type="Pfam" id="PF00975"/>
    </source>
</evidence>
<dbReference type="Proteomes" id="UP000186817">
    <property type="component" value="Unassembled WGS sequence"/>
</dbReference>
<evidence type="ECO:0000313" key="4">
    <source>
        <dbReference type="EMBL" id="OLP97262.1"/>
    </source>
</evidence>
<evidence type="ECO:0000313" key="5">
    <source>
        <dbReference type="Proteomes" id="UP000186817"/>
    </source>
</evidence>
<comment type="caution">
    <text evidence="4">The sequence shown here is derived from an EMBL/GenBank/DDBJ whole genome shotgun (WGS) entry which is preliminary data.</text>
</comment>
<dbReference type="PANTHER" id="PTHR11487">
    <property type="entry name" value="THIOESTERASE"/>
    <property type="match status" value="1"/>
</dbReference>
<protein>
    <submittedName>
        <fullName evidence="4">Gramicidin S biosynthesis protein GrsT</fullName>
    </submittedName>
</protein>
<gene>
    <name evidence="4" type="primary">grsT</name>
    <name evidence="4" type="ORF">AK812_SmicGene20422</name>
</gene>
<accession>A0A1Q9DQ23</accession>
<dbReference type="AlphaFoldDB" id="A0A1Q9DQ23"/>
<dbReference type="InterPro" id="IPR001031">
    <property type="entry name" value="Thioesterase"/>
</dbReference>
<comment type="similarity">
    <text evidence="1">Belongs to the thioesterase family.</text>
</comment>
<dbReference type="Pfam" id="PF00975">
    <property type="entry name" value="Thioesterase"/>
    <property type="match status" value="1"/>
</dbReference>
<keyword evidence="5" id="KW-1185">Reference proteome</keyword>
<dbReference type="OrthoDB" id="421470at2759"/>
<reference evidence="4 5" key="1">
    <citation type="submission" date="2016-02" db="EMBL/GenBank/DDBJ databases">
        <title>Genome analysis of coral dinoflagellate symbionts highlights evolutionary adaptations to a symbiotic lifestyle.</title>
        <authorList>
            <person name="Aranda M."/>
            <person name="Li Y."/>
            <person name="Liew Y.J."/>
            <person name="Baumgarten S."/>
            <person name="Simakov O."/>
            <person name="Wilson M."/>
            <person name="Piel J."/>
            <person name="Ashoor H."/>
            <person name="Bougouffa S."/>
            <person name="Bajic V.B."/>
            <person name="Ryu T."/>
            <person name="Ravasi T."/>
            <person name="Bayer T."/>
            <person name="Micklem G."/>
            <person name="Kim H."/>
            <person name="Bhak J."/>
            <person name="Lajeunesse T.C."/>
            <person name="Voolstra C.R."/>
        </authorList>
    </citation>
    <scope>NUCLEOTIDE SEQUENCE [LARGE SCALE GENOMIC DNA]</scope>
    <source>
        <strain evidence="4 5">CCMP2467</strain>
    </source>
</reference>
<feature type="region of interest" description="Disordered" evidence="2">
    <location>
        <begin position="307"/>
        <end position="352"/>
    </location>
</feature>
<feature type="domain" description="Thioesterase" evidence="3">
    <location>
        <begin position="24"/>
        <end position="259"/>
    </location>
</feature>
<evidence type="ECO:0000256" key="2">
    <source>
        <dbReference type="SAM" id="MobiDB-lite"/>
    </source>
</evidence>